<name>A0A418YYK6_9SPHN</name>
<dbReference type="SUPFAM" id="SSF100950">
    <property type="entry name" value="NagB/RpiA/CoA transferase-like"/>
    <property type="match status" value="1"/>
</dbReference>
<evidence type="ECO:0000313" key="2">
    <source>
        <dbReference type="EMBL" id="RJG57957.1"/>
    </source>
</evidence>
<keyword evidence="3" id="KW-1185">Reference proteome</keyword>
<dbReference type="Proteomes" id="UP000283469">
    <property type="component" value="Unassembled WGS sequence"/>
</dbReference>
<comment type="caution">
    <text evidence="2">The sequence shown here is derived from an EMBL/GenBank/DDBJ whole genome shotgun (WGS) entry which is preliminary data.</text>
</comment>
<dbReference type="AlphaFoldDB" id="A0A418YYK6"/>
<evidence type="ECO:0000259" key="1">
    <source>
        <dbReference type="Pfam" id="PF02589"/>
    </source>
</evidence>
<dbReference type="RefSeq" id="WP_119743678.1">
    <property type="nucleotide sequence ID" value="NZ_QVRA01000001.1"/>
</dbReference>
<dbReference type="Pfam" id="PF02589">
    <property type="entry name" value="LUD_dom"/>
    <property type="match status" value="1"/>
</dbReference>
<protein>
    <recommendedName>
        <fullName evidence="1">LUD domain-containing protein</fullName>
    </recommendedName>
</protein>
<dbReference type="OrthoDB" id="9794157at2"/>
<dbReference type="InterPro" id="IPR003741">
    <property type="entry name" value="LUD_dom"/>
</dbReference>
<dbReference type="PANTHER" id="PTHR43682">
    <property type="entry name" value="LACTATE UTILIZATION PROTEIN C"/>
    <property type="match status" value="1"/>
</dbReference>
<organism evidence="2 3">
    <name type="scientific">Sphingobium terrigena</name>
    <dbReference type="NCBI Taxonomy" id="2304063"/>
    <lineage>
        <taxon>Bacteria</taxon>
        <taxon>Pseudomonadati</taxon>
        <taxon>Pseudomonadota</taxon>
        <taxon>Alphaproteobacteria</taxon>
        <taxon>Sphingomonadales</taxon>
        <taxon>Sphingomonadaceae</taxon>
        <taxon>Sphingobium</taxon>
    </lineage>
</organism>
<proteinExistence type="predicted"/>
<feature type="domain" description="LUD" evidence="1">
    <location>
        <begin position="112"/>
        <end position="200"/>
    </location>
</feature>
<accession>A0A418YYK6</accession>
<sequence>MSARAAILARLKCPAPIASEAAALLRAPERPAVDVTNLESEFLARLALPSVNASHDVVASLTDLPAAIARYLADQNEPLTLCCPPDPRLDVCDWSAFALHATAAPDETATLAIARTAIAETGSLIFETSPTAPMLPNFLTLHHIVLLPVSAIAAHLEDAPLPGPQPRAHYWITGVSGTTDIEGTYVRGAHGPRFLHVILLRGELPHMAD</sequence>
<reference evidence="2 3" key="1">
    <citation type="submission" date="2018-08" db="EMBL/GenBank/DDBJ databases">
        <title>Sphingobium sp. EO9.</title>
        <authorList>
            <person name="Park Y."/>
            <person name="Kim K.H."/>
            <person name="Jeon C.O."/>
        </authorList>
    </citation>
    <scope>NUCLEOTIDE SEQUENCE [LARGE SCALE GENOMIC DNA]</scope>
    <source>
        <strain evidence="2 3">EO9</strain>
    </source>
</reference>
<dbReference type="InterPro" id="IPR024185">
    <property type="entry name" value="FTHF_cligase-like_sf"/>
</dbReference>
<dbReference type="Gene3D" id="3.40.50.10420">
    <property type="entry name" value="NagB/RpiA/CoA transferase-like"/>
    <property type="match status" value="1"/>
</dbReference>
<dbReference type="EMBL" id="QVRA01000001">
    <property type="protein sequence ID" value="RJG57957.1"/>
    <property type="molecule type" value="Genomic_DNA"/>
</dbReference>
<evidence type="ECO:0000313" key="3">
    <source>
        <dbReference type="Proteomes" id="UP000283469"/>
    </source>
</evidence>
<dbReference type="PANTHER" id="PTHR43682:SF1">
    <property type="entry name" value="LACTATE UTILIZATION PROTEIN C"/>
    <property type="match status" value="1"/>
</dbReference>
<dbReference type="InterPro" id="IPR037171">
    <property type="entry name" value="NagB/RpiA_transferase-like"/>
</dbReference>
<gene>
    <name evidence="2" type="ORF">D0Z70_01795</name>
</gene>